<evidence type="ECO:0000256" key="3">
    <source>
        <dbReference type="ARBA" id="ARBA00023125"/>
    </source>
</evidence>
<comment type="caution">
    <text evidence="7">The sequence shown here is derived from an EMBL/GenBank/DDBJ whole genome shotgun (WGS) entry which is preliminary data.</text>
</comment>
<sequence length="436" mass="46969">MNDDGARGGSQAHSRPADRRSQILRHACALFARQGYGATTVRQIADAAQLLSGSLYHHFPSKEAMLLDILEDFFAGALQRHRATLAATDDPIVALRGLIRGSLTVVAEHPEASIVVVAECRRLAQTERFRWLSERTAQTSAMWRSVMADGVRAGVLRPDLRPEVTAHLVQTGVWAMAQWYRGGGRYDPDEASGLLVDLFVRGIAKPGTYRSRPLGPILGNARPATPAVGIGPDDNEAPRARLARLLPEGAGARMRIGYAAGLLFAQQGYTVTTTRQIADLAGVPVGSLAHHIGSKERLLAHMLTGFFQELLAAFDKDAVARPAPTRRLEGLVARTVEALAGHGVASVILLNERGTEEVPQSELYRLLGAVEGVWTRALVDGMRSAEFRTDLDPGFVQRVVRTAISTSSGAYRGLGVHDVAGLYQEIVLGGMGARRA</sequence>
<dbReference type="InterPro" id="IPR009057">
    <property type="entry name" value="Homeodomain-like_sf"/>
</dbReference>
<dbReference type="SUPFAM" id="SSF48498">
    <property type="entry name" value="Tetracyclin repressor-like, C-terminal domain"/>
    <property type="match status" value="2"/>
</dbReference>
<dbReference type="Gene3D" id="1.10.10.60">
    <property type="entry name" value="Homeodomain-like"/>
    <property type="match status" value="2"/>
</dbReference>
<keyword evidence="4" id="KW-0804">Transcription</keyword>
<accession>A0ABV3DFX3</accession>
<dbReference type="SUPFAM" id="SSF46689">
    <property type="entry name" value="Homeodomain-like"/>
    <property type="match status" value="2"/>
</dbReference>
<keyword evidence="8" id="KW-1185">Reference proteome</keyword>
<dbReference type="InterPro" id="IPR001647">
    <property type="entry name" value="HTH_TetR"/>
</dbReference>
<keyword evidence="2" id="KW-0805">Transcription regulation</keyword>
<reference evidence="7 8" key="1">
    <citation type="submission" date="2024-06" db="EMBL/GenBank/DDBJ databases">
        <title>The Natural Products Discovery Center: Release of the First 8490 Sequenced Strains for Exploring Actinobacteria Biosynthetic Diversity.</title>
        <authorList>
            <person name="Kalkreuter E."/>
            <person name="Kautsar S.A."/>
            <person name="Yang D."/>
            <person name="Bader C.D."/>
            <person name="Teijaro C.N."/>
            <person name="Fluegel L."/>
            <person name="Davis C.M."/>
            <person name="Simpson J.R."/>
            <person name="Lauterbach L."/>
            <person name="Steele A.D."/>
            <person name="Gui C."/>
            <person name="Meng S."/>
            <person name="Li G."/>
            <person name="Viehrig K."/>
            <person name="Ye F."/>
            <person name="Su P."/>
            <person name="Kiefer A.F."/>
            <person name="Nichols A."/>
            <person name="Cepeda A.J."/>
            <person name="Yan W."/>
            <person name="Fan B."/>
            <person name="Jiang Y."/>
            <person name="Adhikari A."/>
            <person name="Zheng C.-J."/>
            <person name="Schuster L."/>
            <person name="Cowan T.M."/>
            <person name="Smanski M.J."/>
            <person name="Chevrette M.G."/>
            <person name="De Carvalho L.P.S."/>
            <person name="Shen B."/>
        </authorList>
    </citation>
    <scope>NUCLEOTIDE SEQUENCE [LARGE SCALE GENOMIC DNA]</scope>
    <source>
        <strain evidence="7 8">NPDC048946</strain>
    </source>
</reference>
<dbReference type="RefSeq" id="WP_358353506.1">
    <property type="nucleotide sequence ID" value="NZ_JBEZFP010000030.1"/>
</dbReference>
<evidence type="ECO:0000313" key="8">
    <source>
        <dbReference type="Proteomes" id="UP001551482"/>
    </source>
</evidence>
<evidence type="ECO:0000256" key="5">
    <source>
        <dbReference type="PROSITE-ProRule" id="PRU00335"/>
    </source>
</evidence>
<dbReference type="PANTHER" id="PTHR30055:SF175">
    <property type="entry name" value="HTH-TYPE TRANSCRIPTIONAL REPRESSOR KSTR2"/>
    <property type="match status" value="1"/>
</dbReference>
<keyword evidence="3 5" id="KW-0238">DNA-binding</keyword>
<dbReference type="PROSITE" id="PS50977">
    <property type="entry name" value="HTH_TETR_2"/>
    <property type="match status" value="2"/>
</dbReference>
<feature type="domain" description="HTH tetR-type" evidence="6">
    <location>
        <begin position="17"/>
        <end position="77"/>
    </location>
</feature>
<gene>
    <name evidence="7" type="ORF">AB0C36_14225</name>
</gene>
<dbReference type="Proteomes" id="UP001551482">
    <property type="component" value="Unassembled WGS sequence"/>
</dbReference>
<evidence type="ECO:0000256" key="1">
    <source>
        <dbReference type="ARBA" id="ARBA00022491"/>
    </source>
</evidence>
<dbReference type="InterPro" id="IPR041490">
    <property type="entry name" value="KstR2_TetR_C"/>
</dbReference>
<protein>
    <submittedName>
        <fullName evidence="7">TetR/AcrR family transcriptional regulator</fullName>
    </submittedName>
</protein>
<dbReference type="Pfam" id="PF17932">
    <property type="entry name" value="TetR_C_24"/>
    <property type="match status" value="1"/>
</dbReference>
<feature type="DNA-binding region" description="H-T-H motif" evidence="5">
    <location>
        <begin position="273"/>
        <end position="292"/>
    </location>
</feature>
<dbReference type="Gene3D" id="1.10.357.10">
    <property type="entry name" value="Tetracycline Repressor, domain 2"/>
    <property type="match status" value="2"/>
</dbReference>
<name>A0ABV3DFX3_9ACTN</name>
<evidence type="ECO:0000313" key="7">
    <source>
        <dbReference type="EMBL" id="MEU8134658.1"/>
    </source>
</evidence>
<organism evidence="7 8">
    <name type="scientific">Streptodolium elevatio</name>
    <dbReference type="NCBI Taxonomy" id="3157996"/>
    <lineage>
        <taxon>Bacteria</taxon>
        <taxon>Bacillati</taxon>
        <taxon>Actinomycetota</taxon>
        <taxon>Actinomycetes</taxon>
        <taxon>Kitasatosporales</taxon>
        <taxon>Streptomycetaceae</taxon>
        <taxon>Streptodolium</taxon>
    </lineage>
</organism>
<dbReference type="InterPro" id="IPR036271">
    <property type="entry name" value="Tet_transcr_reg_TetR-rel_C_sf"/>
</dbReference>
<evidence type="ECO:0000256" key="2">
    <source>
        <dbReference type="ARBA" id="ARBA00023015"/>
    </source>
</evidence>
<dbReference type="Pfam" id="PF00440">
    <property type="entry name" value="TetR_N"/>
    <property type="match status" value="2"/>
</dbReference>
<feature type="domain" description="HTH tetR-type" evidence="6">
    <location>
        <begin position="250"/>
        <end position="310"/>
    </location>
</feature>
<feature type="DNA-binding region" description="H-T-H motif" evidence="5">
    <location>
        <begin position="40"/>
        <end position="59"/>
    </location>
</feature>
<keyword evidence="1" id="KW-0678">Repressor</keyword>
<dbReference type="PANTHER" id="PTHR30055">
    <property type="entry name" value="HTH-TYPE TRANSCRIPTIONAL REGULATOR RUTR"/>
    <property type="match status" value="1"/>
</dbReference>
<dbReference type="PRINTS" id="PR00455">
    <property type="entry name" value="HTHTETR"/>
</dbReference>
<dbReference type="EMBL" id="JBEZFP010000030">
    <property type="protein sequence ID" value="MEU8134658.1"/>
    <property type="molecule type" value="Genomic_DNA"/>
</dbReference>
<evidence type="ECO:0000259" key="6">
    <source>
        <dbReference type="PROSITE" id="PS50977"/>
    </source>
</evidence>
<dbReference type="InterPro" id="IPR050109">
    <property type="entry name" value="HTH-type_TetR-like_transc_reg"/>
</dbReference>
<proteinExistence type="predicted"/>
<evidence type="ECO:0000256" key="4">
    <source>
        <dbReference type="ARBA" id="ARBA00023163"/>
    </source>
</evidence>